<dbReference type="InterPro" id="IPR032821">
    <property type="entry name" value="PKS_assoc"/>
</dbReference>
<dbReference type="InterPro" id="IPR016039">
    <property type="entry name" value="Thiolase-like"/>
</dbReference>
<feature type="transmembrane region" description="Helical" evidence="3">
    <location>
        <begin position="297"/>
        <end position="320"/>
    </location>
</feature>
<proteinExistence type="predicted"/>
<dbReference type="PANTHER" id="PTHR43775:SF51">
    <property type="entry name" value="INACTIVE PHENOLPHTHIOCEROL SYNTHESIS POLYKETIDE SYNTHASE TYPE I PKS1-RELATED"/>
    <property type="match status" value="1"/>
</dbReference>
<evidence type="ECO:0000256" key="1">
    <source>
        <dbReference type="ARBA" id="ARBA00022679"/>
    </source>
</evidence>
<name>A0ABM6H5N0_9ACTN</name>
<dbReference type="PANTHER" id="PTHR43775">
    <property type="entry name" value="FATTY ACID SYNTHASE"/>
    <property type="match status" value="1"/>
</dbReference>
<dbReference type="Pfam" id="PF00698">
    <property type="entry name" value="Acyl_transf_1"/>
    <property type="match status" value="1"/>
</dbReference>
<sequence length="341" mass="34358">MSGIPLDGLNLQVVTGCGSWRGGRRVAGVGSFGLGGADCHVVVAARLPDGFAAPASPGRAAVSGRAAVCGAVPVVVSGRTSAALRAQAARLSDWVDGHPGSGLVDLGGCLLSSCTFFDRRVVSLGVDGLRVLAAGGVGGNVVIGRAAVVVGRRVFVFPGRGSQWVGMAREFMGGSLVFAARMDECGQVLESFTGWCLVDVLGEVDVLERAEVVQSVVWVVVVLLAAVWRSLGVVPGAVLGYFRGEVAAVVVAGALLLEEGACVVALCAWTVGVLAGCGGMTSLVLSARGVRALIGPGFSVAAVIGSSSVVVVAAEALAVLEVLAGERDVRVRRLPGFCAPV</sequence>
<dbReference type="Gene3D" id="3.30.70.3290">
    <property type="match status" value="1"/>
</dbReference>
<evidence type="ECO:0000256" key="2">
    <source>
        <dbReference type="ARBA" id="ARBA00023268"/>
    </source>
</evidence>
<keyword evidence="2" id="KW-0511">Multifunctional enzyme</keyword>
<evidence type="ECO:0000259" key="4">
    <source>
        <dbReference type="SMART" id="SM00827"/>
    </source>
</evidence>
<keyword evidence="3" id="KW-0812">Transmembrane</keyword>
<feature type="transmembrane region" description="Helical" evidence="3">
    <location>
        <begin position="263"/>
        <end position="285"/>
    </location>
</feature>
<dbReference type="InterPro" id="IPR016035">
    <property type="entry name" value="Acyl_Trfase/lysoPLipase"/>
</dbReference>
<protein>
    <recommendedName>
        <fullName evidence="4">Malonyl-CoA:ACP transacylase (MAT) domain-containing protein</fullName>
    </recommendedName>
</protein>
<dbReference type="InterPro" id="IPR014043">
    <property type="entry name" value="Acyl_transferase_dom"/>
</dbReference>
<feature type="domain" description="Malonyl-CoA:ACP transacylase (MAT)" evidence="4">
    <location>
        <begin position="156"/>
        <end position="341"/>
    </location>
</feature>
<dbReference type="SMART" id="SM00827">
    <property type="entry name" value="PKS_AT"/>
    <property type="match status" value="1"/>
</dbReference>
<keyword evidence="3" id="KW-0472">Membrane</keyword>
<reference evidence="5 6" key="1">
    <citation type="journal article" date="2017" name="J. Biotechnol.">
        <title>The complete genome sequence of Streptomyces autolyticus CGMCC 0516, the producer of geldanamycin, autolytimycin, reblastatin and elaiophylin.</title>
        <authorList>
            <person name="Yin M."/>
            <person name="Jiang M."/>
            <person name="Ren Z."/>
            <person name="Dong Y."/>
            <person name="Lu T."/>
        </authorList>
    </citation>
    <scope>NUCLEOTIDE SEQUENCE [LARGE SCALE GENOMIC DNA]</scope>
    <source>
        <strain evidence="5 6">CGMCC0516</strain>
    </source>
</reference>
<keyword evidence="6" id="KW-1185">Reference proteome</keyword>
<dbReference type="InterPro" id="IPR001227">
    <property type="entry name" value="Ac_transferase_dom_sf"/>
</dbReference>
<keyword evidence="3" id="KW-1133">Transmembrane helix</keyword>
<dbReference type="Proteomes" id="UP000187851">
    <property type="component" value="Chromosome"/>
</dbReference>
<organism evidence="5 6">
    <name type="scientific">Streptomyces autolyticus</name>
    <dbReference type="NCBI Taxonomy" id="75293"/>
    <lineage>
        <taxon>Bacteria</taxon>
        <taxon>Bacillati</taxon>
        <taxon>Actinomycetota</taxon>
        <taxon>Actinomycetes</taxon>
        <taxon>Kitasatosporales</taxon>
        <taxon>Streptomycetaceae</taxon>
        <taxon>Streptomyces</taxon>
    </lineage>
</organism>
<evidence type="ECO:0000256" key="3">
    <source>
        <dbReference type="SAM" id="Phobius"/>
    </source>
</evidence>
<dbReference type="Gene3D" id="3.40.47.10">
    <property type="match status" value="1"/>
</dbReference>
<dbReference type="Gene3D" id="3.40.366.10">
    <property type="entry name" value="Malonyl-Coenzyme A Acyl Carrier Protein, domain 2"/>
    <property type="match status" value="1"/>
</dbReference>
<dbReference type="Pfam" id="PF16197">
    <property type="entry name" value="KAsynt_C_assoc"/>
    <property type="match status" value="1"/>
</dbReference>
<evidence type="ECO:0000313" key="6">
    <source>
        <dbReference type="Proteomes" id="UP000187851"/>
    </source>
</evidence>
<gene>
    <name evidence="5" type="ORF">BV401_00065</name>
</gene>
<dbReference type="SUPFAM" id="SSF52151">
    <property type="entry name" value="FabD/lysophospholipase-like"/>
    <property type="match status" value="1"/>
</dbReference>
<keyword evidence="1" id="KW-0808">Transferase</keyword>
<dbReference type="EMBL" id="CP019458">
    <property type="protein sequence ID" value="AQA09163.1"/>
    <property type="molecule type" value="Genomic_DNA"/>
</dbReference>
<dbReference type="InterPro" id="IPR050091">
    <property type="entry name" value="PKS_NRPS_Biosynth_Enz"/>
</dbReference>
<accession>A0ABM6H5N0</accession>
<evidence type="ECO:0000313" key="5">
    <source>
        <dbReference type="EMBL" id="AQA09163.1"/>
    </source>
</evidence>